<dbReference type="Pfam" id="PF14863">
    <property type="entry name" value="Alkyl_sulf_dimr"/>
    <property type="match status" value="1"/>
</dbReference>
<name>A0ABU5DIB1_9BURK</name>
<comment type="caution">
    <text evidence="7">The sequence shown here is derived from an EMBL/GenBank/DDBJ whole genome shotgun (WGS) entry which is preliminary data.</text>
</comment>
<protein>
    <submittedName>
        <fullName evidence="7">Alkyl sulfatase dimerization domain-containing protein</fullName>
    </submittedName>
</protein>
<evidence type="ECO:0000313" key="8">
    <source>
        <dbReference type="Proteomes" id="UP001285263"/>
    </source>
</evidence>
<dbReference type="Gene3D" id="1.25.40.880">
    <property type="entry name" value="Alkyl sulfatase, dimerisation domain"/>
    <property type="match status" value="1"/>
</dbReference>
<evidence type="ECO:0000259" key="6">
    <source>
        <dbReference type="SMART" id="SM00849"/>
    </source>
</evidence>
<evidence type="ECO:0000313" key="7">
    <source>
        <dbReference type="EMBL" id="MDY0746021.1"/>
    </source>
</evidence>
<comment type="similarity">
    <text evidence="4">Belongs to the metallo-beta-lactamase superfamily. Type III sulfatase family.</text>
</comment>
<dbReference type="Gene3D" id="3.60.15.30">
    <property type="entry name" value="Metallo-beta-lactamase domain"/>
    <property type="match status" value="1"/>
</dbReference>
<feature type="domain" description="Metallo-beta-lactamase" evidence="6">
    <location>
        <begin position="125"/>
        <end position="347"/>
    </location>
</feature>
<dbReference type="InterPro" id="IPR001279">
    <property type="entry name" value="Metallo-B-lactamas"/>
</dbReference>
<accession>A0ABU5DIB1</accession>
<dbReference type="SUPFAM" id="SSF55718">
    <property type="entry name" value="SCP-like"/>
    <property type="match status" value="1"/>
</dbReference>
<dbReference type="InterPro" id="IPR036866">
    <property type="entry name" value="RibonucZ/Hydroxyglut_hydro"/>
</dbReference>
<keyword evidence="5" id="KW-0732">Signal</keyword>
<dbReference type="Pfam" id="PF00753">
    <property type="entry name" value="Lactamase_B"/>
    <property type="match status" value="1"/>
</dbReference>
<dbReference type="InterPro" id="IPR029229">
    <property type="entry name" value="Alkyl_sulf_C"/>
</dbReference>
<dbReference type="InterPro" id="IPR052195">
    <property type="entry name" value="Bact_Alkyl/Aryl-Sulfatase"/>
</dbReference>
<feature type="chain" id="PRO_5047180377" evidence="5">
    <location>
        <begin position="26"/>
        <end position="657"/>
    </location>
</feature>
<proteinExistence type="inferred from homology"/>
<keyword evidence="3" id="KW-0862">Zinc</keyword>
<dbReference type="CDD" id="cd07710">
    <property type="entry name" value="arylsulfatase_Sdsa1-like_MBL-fold"/>
    <property type="match status" value="1"/>
</dbReference>
<evidence type="ECO:0000256" key="1">
    <source>
        <dbReference type="ARBA" id="ARBA00022723"/>
    </source>
</evidence>
<evidence type="ECO:0000256" key="2">
    <source>
        <dbReference type="ARBA" id="ARBA00022801"/>
    </source>
</evidence>
<keyword evidence="1" id="KW-0479">Metal-binding</keyword>
<dbReference type="InterPro" id="IPR029228">
    <property type="entry name" value="Alkyl_sulf_dimr"/>
</dbReference>
<dbReference type="PANTHER" id="PTHR43223">
    <property type="entry name" value="ALKYL/ARYL-SULFATASE"/>
    <property type="match status" value="1"/>
</dbReference>
<evidence type="ECO:0000256" key="5">
    <source>
        <dbReference type="SAM" id="SignalP"/>
    </source>
</evidence>
<dbReference type="Pfam" id="PF14864">
    <property type="entry name" value="Alkyl_sulf_C"/>
    <property type="match status" value="1"/>
</dbReference>
<dbReference type="SMART" id="SM00849">
    <property type="entry name" value="Lactamase_B"/>
    <property type="match status" value="1"/>
</dbReference>
<dbReference type="EMBL" id="JAXCLA010000005">
    <property type="protein sequence ID" value="MDY0746021.1"/>
    <property type="molecule type" value="Genomic_DNA"/>
</dbReference>
<dbReference type="InterPro" id="IPR038536">
    <property type="entry name" value="Alkyl/aryl-sulf_dimr_sf"/>
</dbReference>
<sequence length="657" mass="71711">MTRMTPTLIAGAVLLALLSSAGAQTAPKPAEPATVRANADFGATLPWADKQSFEDARRGFIAGIPGNVIAGTGPAPAWNMAAYDFLSGDAPPTVNPSLWRQAQLNAISGLFKVTDGMYQLRGLDLANMTIVEGKTGLIVIDPLLTAETSRAGLELYYQHRPKRPVVAVIYSHGHADHFGGVKGVTSDEEVAAGKVRIYAPDGFMETAIAENIIAGNAMSRRAAYQFGALLPPGSMGHVDTGLGKALSRGALTLIPPTDVITAKAPEQVIDGVPIEFILAPGSEAPAEMMMYFPQQRVLDTAEVTTQHMHNVYTIRGAEVRDANKWSGYISDVRERYAAKADTLIMSHHWPVYGTAGVDHFLVVQRDLYKFMHDQTVRLLNEGWTPGDIAETLKLPASLEKEWTAHGYYGTLSHNTRAIYQKYLGWYDANPAHLNPLPQSEEAKKQIEYMGGIDAVLAKARADYAKGEYRWVASVMSQAVFADPTNQAARQLAADALEQLGYQAEAGTWRGAYLSGAQELRRGVPKLPPPSTLNADTLKAVNLELFFDFLGVRLNAAKAEGKRLVLNWNFTDTKQQFTMNLENSALTWVEGRLAAKPDAGLTLTRDALNQFLLGRAKLPELMQQGLVKPEGDVRKFGELFAMFDNFTPDFPIVEPLKK</sequence>
<dbReference type="InterPro" id="IPR036527">
    <property type="entry name" value="SCP2_sterol-bd_dom_sf"/>
</dbReference>
<dbReference type="Gene3D" id="3.30.1050.10">
    <property type="entry name" value="SCP2 sterol-binding domain"/>
    <property type="match status" value="1"/>
</dbReference>
<dbReference type="Proteomes" id="UP001285263">
    <property type="component" value="Unassembled WGS sequence"/>
</dbReference>
<feature type="signal peptide" evidence="5">
    <location>
        <begin position="1"/>
        <end position="25"/>
    </location>
</feature>
<dbReference type="SUPFAM" id="SSF56281">
    <property type="entry name" value="Metallo-hydrolase/oxidoreductase"/>
    <property type="match status" value="1"/>
</dbReference>
<dbReference type="PANTHER" id="PTHR43223:SF1">
    <property type="entry name" value="ALKYL_ARYL-SULFATASE BDS1"/>
    <property type="match status" value="1"/>
</dbReference>
<evidence type="ECO:0000256" key="3">
    <source>
        <dbReference type="ARBA" id="ARBA00022833"/>
    </source>
</evidence>
<gene>
    <name evidence="7" type="ORF">SNE35_15980</name>
</gene>
<keyword evidence="8" id="KW-1185">Reference proteome</keyword>
<evidence type="ECO:0000256" key="4">
    <source>
        <dbReference type="ARBA" id="ARBA00033751"/>
    </source>
</evidence>
<dbReference type="InterPro" id="IPR044097">
    <property type="entry name" value="Bds1/SdsA1_MBL-fold"/>
</dbReference>
<reference evidence="7 8" key="1">
    <citation type="submission" date="2023-11" db="EMBL/GenBank/DDBJ databases">
        <title>Paucibacter sp. nov., isolated from fresh soil in Korea.</title>
        <authorList>
            <person name="Le N.T.T."/>
        </authorList>
    </citation>
    <scope>NUCLEOTIDE SEQUENCE [LARGE SCALE GENOMIC DNA]</scope>
    <source>
        <strain evidence="7 8">R3-3</strain>
    </source>
</reference>
<keyword evidence="2" id="KW-0378">Hydrolase</keyword>
<organism evidence="7 8">
    <name type="scientific">Roseateles agri</name>
    <dbReference type="NCBI Taxonomy" id="3098619"/>
    <lineage>
        <taxon>Bacteria</taxon>
        <taxon>Pseudomonadati</taxon>
        <taxon>Pseudomonadota</taxon>
        <taxon>Betaproteobacteria</taxon>
        <taxon>Burkholderiales</taxon>
        <taxon>Sphaerotilaceae</taxon>
        <taxon>Roseateles</taxon>
    </lineage>
</organism>